<evidence type="ECO:0000313" key="1">
    <source>
        <dbReference type="EMBL" id="MDI9235022.1"/>
    </source>
</evidence>
<name>A0ABT6XAU3_9BURK</name>
<dbReference type="RefSeq" id="WP_283225366.1">
    <property type="nucleotide sequence ID" value="NZ_JASGBH010000012.1"/>
</dbReference>
<sequence length="120" mass="13290">MNFTNQIYAHLSASMPCMTARKFSGYCGMSEGYFGSITAQGLEMSTNALFHLAEVIEQKNRLDPSAELHRSIEIIATEIARRMNDMPSASYVIRKQVIGALGRAYAKRELEFSAPPVLIG</sequence>
<dbReference type="Proteomes" id="UP001431902">
    <property type="component" value="Unassembled WGS sequence"/>
</dbReference>
<evidence type="ECO:0000313" key="2">
    <source>
        <dbReference type="Proteomes" id="UP001431902"/>
    </source>
</evidence>
<accession>A0ABT6XAU3</accession>
<dbReference type="EMBL" id="JASGBH010000012">
    <property type="protein sequence ID" value="MDI9235022.1"/>
    <property type="molecule type" value="Genomic_DNA"/>
</dbReference>
<gene>
    <name evidence="1" type="ORF">QLQ16_14375</name>
</gene>
<comment type="caution">
    <text evidence="1">The sequence shown here is derived from an EMBL/GenBank/DDBJ whole genome shotgun (WGS) entry which is preliminary data.</text>
</comment>
<protein>
    <submittedName>
        <fullName evidence="1">Uncharacterized protein</fullName>
    </submittedName>
</protein>
<proteinExistence type="predicted"/>
<organism evidence="1 2">
    <name type="scientific">Limnohabitans lacus</name>
    <dbReference type="NCBI Taxonomy" id="3045173"/>
    <lineage>
        <taxon>Bacteria</taxon>
        <taxon>Pseudomonadati</taxon>
        <taxon>Pseudomonadota</taxon>
        <taxon>Betaproteobacteria</taxon>
        <taxon>Burkholderiales</taxon>
        <taxon>Comamonadaceae</taxon>
        <taxon>Limnohabitans</taxon>
    </lineage>
</organism>
<reference evidence="1" key="1">
    <citation type="submission" date="2023-05" db="EMBL/GenBank/DDBJ databases">
        <title>Limnohabitans sp. strain HM2-2 Genome sequencing and assembly.</title>
        <authorList>
            <person name="Jung Y."/>
        </authorList>
    </citation>
    <scope>NUCLEOTIDE SEQUENCE</scope>
    <source>
        <strain evidence="1">HM2-2</strain>
    </source>
</reference>
<keyword evidence="2" id="KW-1185">Reference proteome</keyword>